<name>A0A3M6QFX3_9BURK</name>
<comment type="caution">
    <text evidence="3">The sequence shown here is derived from an EMBL/GenBank/DDBJ whole genome shotgun (WGS) entry which is preliminary data.</text>
</comment>
<dbReference type="EMBL" id="RDQM01000001">
    <property type="protein sequence ID" value="RMX01392.1"/>
    <property type="molecule type" value="Genomic_DNA"/>
</dbReference>
<dbReference type="RefSeq" id="WP_122237162.1">
    <property type="nucleotide sequence ID" value="NZ_RDQL01000003.1"/>
</dbReference>
<evidence type="ECO:0000313" key="6">
    <source>
        <dbReference type="Proteomes" id="UP000267521"/>
    </source>
</evidence>
<dbReference type="CDD" id="cd00371">
    <property type="entry name" value="HMA"/>
    <property type="match status" value="1"/>
</dbReference>
<dbReference type="SUPFAM" id="SSF55008">
    <property type="entry name" value="HMA, heavy metal-associated domain"/>
    <property type="match status" value="1"/>
</dbReference>
<keyword evidence="1" id="KW-0479">Metal-binding</keyword>
<reference evidence="5 6" key="1">
    <citation type="submission" date="2018-10" db="EMBL/GenBank/DDBJ databases">
        <title>Comamonadaceae CDC group NO-1 genome sequencing and assembly.</title>
        <authorList>
            <person name="Bernier A.-M."/>
            <person name="Bernard K."/>
        </authorList>
    </citation>
    <scope>NUCLEOTIDE SEQUENCE [LARGE SCALE GENOMIC DNA]</scope>
    <source>
        <strain evidence="4 5">NML161473</strain>
        <strain evidence="3 6">NML970147</strain>
    </source>
</reference>
<dbReference type="AlphaFoldDB" id="A0A3M6QFX3"/>
<accession>A0A3M6QFX3</accession>
<sequence>MNQTFKVTGMTCQHCVNAVQKAVLSLDNTAKIQIDLGTGLVSVGTTQPRSALIAAIEEAGYKVVAL</sequence>
<dbReference type="EMBL" id="RDQL01000003">
    <property type="protein sequence ID" value="RMX01716.1"/>
    <property type="molecule type" value="Genomic_DNA"/>
</dbReference>
<dbReference type="Proteomes" id="UP000267035">
    <property type="component" value="Unassembled WGS sequence"/>
</dbReference>
<dbReference type="Proteomes" id="UP000267521">
    <property type="component" value="Unassembled WGS sequence"/>
</dbReference>
<dbReference type="PROSITE" id="PS50846">
    <property type="entry name" value="HMA_2"/>
    <property type="match status" value="1"/>
</dbReference>
<accession>A0A3M6QF48</accession>
<protein>
    <submittedName>
        <fullName evidence="3">Copper chaperone</fullName>
    </submittedName>
</protein>
<gene>
    <name evidence="4" type="ORF">EBQ25_03425</name>
    <name evidence="3" type="ORF">EBQ26_01045</name>
</gene>
<evidence type="ECO:0000259" key="2">
    <source>
        <dbReference type="PROSITE" id="PS50846"/>
    </source>
</evidence>
<dbReference type="Pfam" id="PF00403">
    <property type="entry name" value="HMA"/>
    <property type="match status" value="1"/>
</dbReference>
<dbReference type="InterPro" id="IPR036163">
    <property type="entry name" value="HMA_dom_sf"/>
</dbReference>
<dbReference type="PROSITE" id="PS01047">
    <property type="entry name" value="HMA_1"/>
    <property type="match status" value="1"/>
</dbReference>
<dbReference type="Gene3D" id="3.30.70.100">
    <property type="match status" value="1"/>
</dbReference>
<evidence type="ECO:0000313" key="3">
    <source>
        <dbReference type="EMBL" id="RMX01392.1"/>
    </source>
</evidence>
<dbReference type="InterPro" id="IPR017969">
    <property type="entry name" value="Heavy-metal-associated_CS"/>
</dbReference>
<dbReference type="GO" id="GO:0005507">
    <property type="term" value="F:copper ion binding"/>
    <property type="evidence" value="ECO:0007669"/>
    <property type="project" value="InterPro"/>
</dbReference>
<organism evidence="3 6">
    <name type="scientific">Allofranklinella schreckenbergeri</name>
    <dbReference type="NCBI Taxonomy" id="1076744"/>
    <lineage>
        <taxon>Bacteria</taxon>
        <taxon>Pseudomonadati</taxon>
        <taxon>Pseudomonadota</taxon>
        <taxon>Betaproteobacteria</taxon>
        <taxon>Burkholderiales</taxon>
        <taxon>Comamonadaceae</taxon>
        <taxon>Allofranklinella</taxon>
    </lineage>
</organism>
<dbReference type="InterPro" id="IPR006121">
    <property type="entry name" value="HMA_dom"/>
</dbReference>
<evidence type="ECO:0000313" key="5">
    <source>
        <dbReference type="Proteomes" id="UP000267035"/>
    </source>
</evidence>
<dbReference type="GO" id="GO:0006825">
    <property type="term" value="P:copper ion transport"/>
    <property type="evidence" value="ECO:0007669"/>
    <property type="project" value="InterPro"/>
</dbReference>
<dbReference type="PRINTS" id="PR00944">
    <property type="entry name" value="CUEXPORT"/>
</dbReference>
<evidence type="ECO:0000313" key="4">
    <source>
        <dbReference type="EMBL" id="RMX01716.1"/>
    </source>
</evidence>
<proteinExistence type="predicted"/>
<feature type="domain" description="HMA" evidence="2">
    <location>
        <begin position="1"/>
        <end position="64"/>
    </location>
</feature>
<dbReference type="InterPro" id="IPR000428">
    <property type="entry name" value="Cu-bd"/>
</dbReference>
<keyword evidence="5" id="KW-1185">Reference proteome</keyword>
<evidence type="ECO:0000256" key="1">
    <source>
        <dbReference type="ARBA" id="ARBA00022723"/>
    </source>
</evidence>